<organism evidence="1 2">
    <name type="scientific">Companilactobacillus kimchii</name>
    <dbReference type="NCBI Taxonomy" id="2801452"/>
    <lineage>
        <taxon>Bacteria</taxon>
        <taxon>Bacillati</taxon>
        <taxon>Bacillota</taxon>
        <taxon>Bacilli</taxon>
        <taxon>Lactobacillales</taxon>
        <taxon>Lactobacillaceae</taxon>
        <taxon>Companilactobacillus</taxon>
    </lineage>
</organism>
<evidence type="ECO:0000313" key="1">
    <source>
        <dbReference type="EMBL" id="OWF32089.1"/>
    </source>
</evidence>
<comment type="caution">
    <text evidence="1">The sequence shown here is derived from an EMBL/GenBank/DDBJ whole genome shotgun (WGS) entry which is preliminary data.</text>
</comment>
<reference evidence="1 2" key="1">
    <citation type="submission" date="2017-03" db="EMBL/GenBank/DDBJ databases">
        <title>Genome sequence of Lactobacillus kimchii KACC 12383.</title>
        <authorList>
            <person name="Chun J."/>
        </authorList>
    </citation>
    <scope>NUCLEOTIDE SEQUENCE [LARGE SCALE GENOMIC DNA]</scope>
    <source>
        <strain evidence="1 2">KACC 12383</strain>
    </source>
</reference>
<sequence length="170" mass="17811">MNLMNKLVISGATLLMLGTNSIGVITAKADTVNNVNEEITIPDKYISISNGQILDALKENNPEAYAKIPESERIALLRQDMLRQGGTYIKTNSTGFTVYLNSAIVKIAKAVGVGAVAASIASVAATAGLSTGTATFISSALSTLIGEIPSNRGVWIKLSNKGSLVKWGLQ</sequence>
<protein>
    <submittedName>
        <fullName evidence="1">Uncharacterized protein</fullName>
    </submittedName>
</protein>
<evidence type="ECO:0000313" key="2">
    <source>
        <dbReference type="Proteomes" id="UP000196649"/>
    </source>
</evidence>
<dbReference type="RefSeq" id="WP_054643734.1">
    <property type="nucleotide sequence ID" value="NZ_LNUB01000013.1"/>
</dbReference>
<dbReference type="AlphaFoldDB" id="A0A210P6H8"/>
<proteinExistence type="predicted"/>
<dbReference type="EMBL" id="MXAL01000012">
    <property type="protein sequence ID" value="OWF32089.1"/>
    <property type="molecule type" value="Genomic_DNA"/>
</dbReference>
<gene>
    <name evidence="1" type="ORF">LKACC12383_02325</name>
</gene>
<dbReference type="Proteomes" id="UP000196649">
    <property type="component" value="Unassembled WGS sequence"/>
</dbReference>
<accession>A0A210P6H8</accession>
<name>A0A210P6H8_9LACO</name>